<evidence type="ECO:0000313" key="3">
    <source>
        <dbReference type="Proteomes" id="UP000055048"/>
    </source>
</evidence>
<proteinExistence type="predicted"/>
<evidence type="ECO:0000256" key="1">
    <source>
        <dbReference type="SAM" id="Phobius"/>
    </source>
</evidence>
<gene>
    <name evidence="2" type="ORF">T05_280</name>
</gene>
<keyword evidence="1" id="KW-0812">Transmembrane</keyword>
<sequence length="93" mass="10646">LTWIISPMISAYFKDNISLPVWLHGIHSACTGHIATAQHATYATHFYFLCTTEISLMLVILSSFSIIMRFTSATTSCRTEYTFYKFIHSGWDE</sequence>
<protein>
    <submittedName>
        <fullName evidence="2">Uncharacterized protein</fullName>
    </submittedName>
</protein>
<accession>A0A0V0TLG3</accession>
<keyword evidence="1" id="KW-0472">Membrane</keyword>
<name>A0A0V0TLG3_9BILA</name>
<feature type="non-terminal residue" evidence="2">
    <location>
        <position position="1"/>
    </location>
</feature>
<reference evidence="2 3" key="1">
    <citation type="submission" date="2015-01" db="EMBL/GenBank/DDBJ databases">
        <title>Evolution of Trichinella species and genotypes.</title>
        <authorList>
            <person name="Korhonen P.K."/>
            <person name="Edoardo P."/>
            <person name="Giuseppe L.R."/>
            <person name="Gasser R.B."/>
        </authorList>
    </citation>
    <scope>NUCLEOTIDE SEQUENCE [LARGE SCALE GENOMIC DNA]</scope>
    <source>
        <strain evidence="2">ISS417</strain>
    </source>
</reference>
<dbReference type="Proteomes" id="UP000055048">
    <property type="component" value="Unassembled WGS sequence"/>
</dbReference>
<keyword evidence="1" id="KW-1133">Transmembrane helix</keyword>
<comment type="caution">
    <text evidence="2">The sequence shown here is derived from an EMBL/GenBank/DDBJ whole genome shotgun (WGS) entry which is preliminary data.</text>
</comment>
<dbReference type="EMBL" id="JYDJ01000220">
    <property type="protein sequence ID" value="KRX39826.1"/>
    <property type="molecule type" value="Genomic_DNA"/>
</dbReference>
<dbReference type="AlphaFoldDB" id="A0A0V0TLG3"/>
<keyword evidence="3" id="KW-1185">Reference proteome</keyword>
<feature type="transmembrane region" description="Helical" evidence="1">
    <location>
        <begin position="46"/>
        <end position="68"/>
    </location>
</feature>
<evidence type="ECO:0000313" key="2">
    <source>
        <dbReference type="EMBL" id="KRX39826.1"/>
    </source>
</evidence>
<organism evidence="2 3">
    <name type="scientific">Trichinella murrelli</name>
    <dbReference type="NCBI Taxonomy" id="144512"/>
    <lineage>
        <taxon>Eukaryota</taxon>
        <taxon>Metazoa</taxon>
        <taxon>Ecdysozoa</taxon>
        <taxon>Nematoda</taxon>
        <taxon>Enoplea</taxon>
        <taxon>Dorylaimia</taxon>
        <taxon>Trichinellida</taxon>
        <taxon>Trichinellidae</taxon>
        <taxon>Trichinella</taxon>
    </lineage>
</organism>
<feature type="non-terminal residue" evidence="2">
    <location>
        <position position="93"/>
    </location>
</feature>